<evidence type="ECO:0000313" key="2">
    <source>
        <dbReference type="EMBL" id="OZC08999.1"/>
    </source>
</evidence>
<sequence length="114" mass="13276">MQRLNETIEKLPELEIIGHLLVTELLPRSKTVPRNYRARTFFSFSVITCLIYGRYHLVDVWLSGDVYFLLMGIAFTGYVLIWGQVTEQSVQYIMFEGLPSVSFRYVDSFNANNK</sequence>
<dbReference type="GO" id="GO:0022904">
    <property type="term" value="P:respiratory electron transport chain"/>
    <property type="evidence" value="ECO:0007669"/>
    <property type="project" value="InterPro"/>
</dbReference>
<dbReference type="GO" id="GO:0016020">
    <property type="term" value="C:membrane"/>
    <property type="evidence" value="ECO:0007669"/>
    <property type="project" value="InterPro"/>
</dbReference>
<evidence type="ECO:0000313" key="3">
    <source>
        <dbReference type="Proteomes" id="UP000242913"/>
    </source>
</evidence>
<dbReference type="InterPro" id="IPR027387">
    <property type="entry name" value="Cytb/b6-like_sf"/>
</dbReference>
<feature type="transmembrane region" description="Helical" evidence="1">
    <location>
        <begin position="36"/>
        <end position="55"/>
    </location>
</feature>
<dbReference type="InterPro" id="IPR016174">
    <property type="entry name" value="Di-haem_cyt_TM"/>
</dbReference>
<dbReference type="SUPFAM" id="SSF81342">
    <property type="entry name" value="Transmembrane di-heme cytochromes"/>
    <property type="match status" value="1"/>
</dbReference>
<dbReference type="EMBL" id="KZ269998">
    <property type="protein sequence ID" value="OZC08999.1"/>
    <property type="molecule type" value="Genomic_DNA"/>
</dbReference>
<dbReference type="Proteomes" id="UP000242913">
    <property type="component" value="Unassembled WGS sequence"/>
</dbReference>
<keyword evidence="1" id="KW-1133">Transmembrane helix</keyword>
<proteinExistence type="predicted"/>
<keyword evidence="3" id="KW-1185">Reference proteome</keyword>
<keyword evidence="1" id="KW-0472">Membrane</keyword>
<accession>A0A238BUH1</accession>
<dbReference type="Gene3D" id="1.20.810.10">
    <property type="entry name" value="Cytochrome Bc1 Complex, Chain C"/>
    <property type="match status" value="1"/>
</dbReference>
<organism evidence="2 3">
    <name type="scientific">Onchocerca flexuosa</name>
    <dbReference type="NCBI Taxonomy" id="387005"/>
    <lineage>
        <taxon>Eukaryota</taxon>
        <taxon>Metazoa</taxon>
        <taxon>Ecdysozoa</taxon>
        <taxon>Nematoda</taxon>
        <taxon>Chromadorea</taxon>
        <taxon>Rhabditida</taxon>
        <taxon>Spirurina</taxon>
        <taxon>Spiruromorpha</taxon>
        <taxon>Filarioidea</taxon>
        <taxon>Onchocercidae</taxon>
        <taxon>Onchocerca</taxon>
    </lineage>
</organism>
<dbReference type="OrthoDB" id="6753971at2759"/>
<reference evidence="2 3" key="1">
    <citation type="submission" date="2015-12" db="EMBL/GenBank/DDBJ databases">
        <title>Draft genome of the nematode, Onchocerca flexuosa.</title>
        <authorList>
            <person name="Mitreva M."/>
        </authorList>
    </citation>
    <scope>NUCLEOTIDE SEQUENCE [LARGE SCALE GENOMIC DNA]</scope>
    <source>
        <strain evidence="2">Red Deer</strain>
    </source>
</reference>
<name>A0A238BUH1_9BILA</name>
<protein>
    <submittedName>
        <fullName evidence="2">Uncharacterized protein</fullName>
    </submittedName>
</protein>
<gene>
    <name evidence="2" type="ORF">X798_03929</name>
</gene>
<feature type="transmembrane region" description="Helical" evidence="1">
    <location>
        <begin position="67"/>
        <end position="85"/>
    </location>
</feature>
<dbReference type="AlphaFoldDB" id="A0A238BUH1"/>
<evidence type="ECO:0000256" key="1">
    <source>
        <dbReference type="SAM" id="Phobius"/>
    </source>
</evidence>
<keyword evidence="1" id="KW-0812">Transmembrane</keyword>